<comment type="subcellular location">
    <subcellularLocation>
        <location evidence="1">Cytoplasm</location>
    </subcellularLocation>
</comment>
<dbReference type="EC" id="3.1.3.48" evidence="2"/>
<sequence>MAAASAGKHLSSSSSSSSSAANKPFNFSPDSPPQLHLSPDQLRHCTDALRAFKDKLQTPQEIHKEFRSLQGNRMRVLDMKSSCSVALDSVNYNKNRYTDILPYSLAHLVGHNHIELIASVDRNRVVLNPCNDYRASARGYINASFIETSSSGSISRFIATQGPLPHTFEDFWEMIIQYRCPVIVVLTRLVDNHNVLNCMEFKTVKCGDYFQTEDVHREFGNICIATKWISSTDTNLVLRHMEVNYKASEEPPLSVLHIQYPGWPDQGVPKNTHSVREILKRTYNVPPTLGPIVVHCSAGIGRTGTYCTIHNTIQRVLVGDMSAVDLVKTVTLFRSQRMGMVQTAEQYRFCYEAIVDELEDLISESTRQMVRQISNPHFSAMAKKIPGGPRKSCPPSWGDEHGKDRFG</sequence>
<dbReference type="PROSITE" id="PS00383">
    <property type="entry name" value="TYR_PHOSPHATASE_1"/>
    <property type="match status" value="1"/>
</dbReference>
<feature type="domain" description="Tyrosine specific protein phosphatases" evidence="9">
    <location>
        <begin position="273"/>
        <end position="348"/>
    </location>
</feature>
<dbReference type="SUPFAM" id="SSF52799">
    <property type="entry name" value="(Phosphotyrosine protein) phosphatases II"/>
    <property type="match status" value="1"/>
</dbReference>
<evidence type="ECO:0000313" key="11">
    <source>
        <dbReference type="EMBL" id="KAF7128141.1"/>
    </source>
</evidence>
<dbReference type="SMART" id="SM00194">
    <property type="entry name" value="PTPc"/>
    <property type="match status" value="1"/>
</dbReference>
<evidence type="ECO:0000256" key="7">
    <source>
        <dbReference type="SAM" id="MobiDB-lite"/>
    </source>
</evidence>
<dbReference type="AlphaFoldDB" id="A0A834G8I7"/>
<evidence type="ECO:0000256" key="6">
    <source>
        <dbReference type="ARBA" id="ARBA00022912"/>
    </source>
</evidence>
<accession>A0A834G8I7</accession>
<dbReference type="PRINTS" id="PR00700">
    <property type="entry name" value="PRTYPHPHTASE"/>
</dbReference>
<reference evidence="11" key="1">
    <citation type="submission" date="2019-11" db="EMBL/GenBank/DDBJ databases">
        <authorList>
            <person name="Liu Y."/>
            <person name="Hou J."/>
            <person name="Li T.-Q."/>
            <person name="Guan C.-H."/>
            <person name="Wu X."/>
            <person name="Wu H.-Z."/>
            <person name="Ling F."/>
            <person name="Zhang R."/>
            <person name="Shi X.-G."/>
            <person name="Ren J.-P."/>
            <person name="Chen E.-F."/>
            <person name="Sun J.-M."/>
        </authorList>
    </citation>
    <scope>NUCLEOTIDE SEQUENCE</scope>
    <source>
        <strain evidence="11">Adult_tree_wgs_1</strain>
        <tissue evidence="11">Leaves</tissue>
    </source>
</reference>
<dbReference type="InterPro" id="IPR000242">
    <property type="entry name" value="PTP_cat"/>
</dbReference>
<dbReference type="Pfam" id="PF00102">
    <property type="entry name" value="Y_phosphatase"/>
    <property type="match status" value="1"/>
</dbReference>
<name>A0A834G8I7_RHOSS</name>
<dbReference type="InterPro" id="IPR050348">
    <property type="entry name" value="Protein-Tyr_Phosphatase"/>
</dbReference>
<gene>
    <name evidence="11" type="ORF">RHSIM_Rhsim11G0061700</name>
    <name evidence="10" type="ORF">RHSIM_Rhsim11G0063200</name>
</gene>
<feature type="region of interest" description="Disordered" evidence="7">
    <location>
        <begin position="384"/>
        <end position="407"/>
    </location>
</feature>
<evidence type="ECO:0000256" key="5">
    <source>
        <dbReference type="ARBA" id="ARBA00022801"/>
    </source>
</evidence>
<evidence type="ECO:0000256" key="2">
    <source>
        <dbReference type="ARBA" id="ARBA00013064"/>
    </source>
</evidence>
<protein>
    <recommendedName>
        <fullName evidence="2">protein-tyrosine-phosphatase</fullName>
        <ecNumber evidence="2">3.1.3.48</ecNumber>
    </recommendedName>
</protein>
<dbReference type="OrthoDB" id="10253954at2759"/>
<keyword evidence="4" id="KW-0597">Phosphoprotein</keyword>
<dbReference type="InterPro" id="IPR000387">
    <property type="entry name" value="Tyr_Pase_dom"/>
</dbReference>
<dbReference type="FunFam" id="3.90.190.10:FF:000045">
    <property type="entry name" value="Tyrosine-protein phosphatase non-receptor type 12"/>
    <property type="match status" value="1"/>
</dbReference>
<dbReference type="SMART" id="SM00404">
    <property type="entry name" value="PTPc_motif"/>
    <property type="match status" value="1"/>
</dbReference>
<keyword evidence="6" id="KW-0904">Protein phosphatase</keyword>
<feature type="region of interest" description="Disordered" evidence="7">
    <location>
        <begin position="1"/>
        <end position="38"/>
    </location>
</feature>
<feature type="compositionally biased region" description="Low complexity" evidence="7">
    <location>
        <begin position="1"/>
        <end position="21"/>
    </location>
</feature>
<evidence type="ECO:0000256" key="3">
    <source>
        <dbReference type="ARBA" id="ARBA00022490"/>
    </source>
</evidence>
<comment type="caution">
    <text evidence="11">The sequence shown here is derived from an EMBL/GenBank/DDBJ whole genome shotgun (WGS) entry which is preliminary data.</text>
</comment>
<dbReference type="CDD" id="cd17658">
    <property type="entry name" value="PTPc_plant_PTP1"/>
    <property type="match status" value="1"/>
</dbReference>
<evidence type="ECO:0000256" key="4">
    <source>
        <dbReference type="ARBA" id="ARBA00022553"/>
    </source>
</evidence>
<dbReference type="GO" id="GO:0005737">
    <property type="term" value="C:cytoplasm"/>
    <property type="evidence" value="ECO:0007669"/>
    <property type="project" value="UniProtKB-SubCell"/>
</dbReference>
<dbReference type="PANTHER" id="PTHR19134">
    <property type="entry name" value="RECEPTOR-TYPE TYROSINE-PROTEIN PHOSPHATASE"/>
    <property type="match status" value="1"/>
</dbReference>
<dbReference type="InterPro" id="IPR016130">
    <property type="entry name" value="Tyr_Pase_AS"/>
</dbReference>
<evidence type="ECO:0000259" key="8">
    <source>
        <dbReference type="PROSITE" id="PS50055"/>
    </source>
</evidence>
<proteinExistence type="predicted"/>
<dbReference type="Gene3D" id="3.90.190.10">
    <property type="entry name" value="Protein tyrosine phosphatase superfamily"/>
    <property type="match status" value="1"/>
</dbReference>
<dbReference type="PANTHER" id="PTHR19134:SF449">
    <property type="entry name" value="TYROSINE-PROTEIN PHOSPHATASE 1"/>
    <property type="match status" value="1"/>
</dbReference>
<feature type="compositionally biased region" description="Basic and acidic residues" evidence="7">
    <location>
        <begin position="398"/>
        <end position="407"/>
    </location>
</feature>
<keyword evidence="5" id="KW-0378">Hydrolase</keyword>
<dbReference type="GO" id="GO:0004725">
    <property type="term" value="F:protein tyrosine phosphatase activity"/>
    <property type="evidence" value="ECO:0007669"/>
    <property type="project" value="UniProtKB-EC"/>
</dbReference>
<evidence type="ECO:0000259" key="9">
    <source>
        <dbReference type="PROSITE" id="PS50056"/>
    </source>
</evidence>
<dbReference type="PROSITE" id="PS50055">
    <property type="entry name" value="TYR_PHOSPHATASE_PTP"/>
    <property type="match status" value="1"/>
</dbReference>
<evidence type="ECO:0000256" key="1">
    <source>
        <dbReference type="ARBA" id="ARBA00004496"/>
    </source>
</evidence>
<keyword evidence="3" id="KW-0963">Cytoplasm</keyword>
<dbReference type="PROSITE" id="PS50056">
    <property type="entry name" value="TYR_PHOSPHATASE_2"/>
    <property type="match status" value="1"/>
</dbReference>
<feature type="domain" description="Tyrosine-protein phosphatase" evidence="8">
    <location>
        <begin position="62"/>
        <end position="357"/>
    </location>
</feature>
<evidence type="ECO:0000313" key="10">
    <source>
        <dbReference type="EMBL" id="KAF7127896.1"/>
    </source>
</evidence>
<organism evidence="11 12">
    <name type="scientific">Rhododendron simsii</name>
    <name type="common">Sims's rhododendron</name>
    <dbReference type="NCBI Taxonomy" id="118357"/>
    <lineage>
        <taxon>Eukaryota</taxon>
        <taxon>Viridiplantae</taxon>
        <taxon>Streptophyta</taxon>
        <taxon>Embryophyta</taxon>
        <taxon>Tracheophyta</taxon>
        <taxon>Spermatophyta</taxon>
        <taxon>Magnoliopsida</taxon>
        <taxon>eudicotyledons</taxon>
        <taxon>Gunneridae</taxon>
        <taxon>Pentapetalae</taxon>
        <taxon>asterids</taxon>
        <taxon>Ericales</taxon>
        <taxon>Ericaceae</taxon>
        <taxon>Ericoideae</taxon>
        <taxon>Rhodoreae</taxon>
        <taxon>Rhododendron</taxon>
    </lineage>
</organism>
<dbReference type="InterPro" id="IPR003595">
    <property type="entry name" value="Tyr_Pase_cat"/>
</dbReference>
<keyword evidence="12" id="KW-1185">Reference proteome</keyword>
<evidence type="ECO:0000313" key="12">
    <source>
        <dbReference type="Proteomes" id="UP000626092"/>
    </source>
</evidence>
<dbReference type="InterPro" id="IPR029021">
    <property type="entry name" value="Prot-tyrosine_phosphatase-like"/>
</dbReference>
<dbReference type="EMBL" id="WJXA01000011">
    <property type="protein sequence ID" value="KAF7128141.1"/>
    <property type="molecule type" value="Genomic_DNA"/>
</dbReference>
<dbReference type="EMBL" id="WJXA01000011">
    <property type="protein sequence ID" value="KAF7127896.1"/>
    <property type="molecule type" value="Genomic_DNA"/>
</dbReference>
<dbReference type="Proteomes" id="UP000626092">
    <property type="component" value="Unassembled WGS sequence"/>
</dbReference>